<reference evidence="9" key="1">
    <citation type="submission" date="2020-05" db="EMBL/GenBank/DDBJ databases">
        <title>Phylogenomic resolution of chytrid fungi.</title>
        <authorList>
            <person name="Stajich J.E."/>
            <person name="Amses K."/>
            <person name="Simmons R."/>
            <person name="Seto K."/>
            <person name="Myers J."/>
            <person name="Bonds A."/>
            <person name="Quandt C.A."/>
            <person name="Barry K."/>
            <person name="Liu P."/>
            <person name="Grigoriev I."/>
            <person name="Longcore J.E."/>
            <person name="James T.Y."/>
        </authorList>
    </citation>
    <scope>NUCLEOTIDE SEQUENCE</scope>
    <source>
        <strain evidence="9">JEL0318</strain>
    </source>
</reference>
<keyword evidence="6" id="KW-0234">DNA repair</keyword>
<dbReference type="SMART" id="SM00891">
    <property type="entry name" value="ERCC4"/>
    <property type="match status" value="1"/>
</dbReference>
<feature type="compositionally biased region" description="Polar residues" evidence="7">
    <location>
        <begin position="39"/>
        <end position="59"/>
    </location>
</feature>
<dbReference type="AlphaFoldDB" id="A0AAD5S1N9"/>
<dbReference type="GO" id="GO:1901255">
    <property type="term" value="P:nucleotide-excision repair involved in interstrand cross-link repair"/>
    <property type="evidence" value="ECO:0007669"/>
    <property type="project" value="TreeGrafter"/>
</dbReference>
<dbReference type="InterPro" id="IPR011335">
    <property type="entry name" value="Restrct_endonuc-II-like"/>
</dbReference>
<keyword evidence="2" id="KW-0255">Endonuclease</keyword>
<evidence type="ECO:0000256" key="1">
    <source>
        <dbReference type="ARBA" id="ARBA00022722"/>
    </source>
</evidence>
<proteinExistence type="predicted"/>
<evidence type="ECO:0000256" key="2">
    <source>
        <dbReference type="ARBA" id="ARBA00022759"/>
    </source>
</evidence>
<dbReference type="InterPro" id="IPR010994">
    <property type="entry name" value="RuvA_2-like"/>
</dbReference>
<dbReference type="GO" id="GO:0000110">
    <property type="term" value="C:nucleotide-excision repair factor 1 complex"/>
    <property type="evidence" value="ECO:0007669"/>
    <property type="project" value="TreeGrafter"/>
</dbReference>
<evidence type="ECO:0000256" key="7">
    <source>
        <dbReference type="SAM" id="MobiDB-lite"/>
    </source>
</evidence>
<dbReference type="GO" id="GO:0003697">
    <property type="term" value="F:single-stranded DNA binding"/>
    <property type="evidence" value="ECO:0007669"/>
    <property type="project" value="TreeGrafter"/>
</dbReference>
<feature type="domain" description="ERCC4" evidence="8">
    <location>
        <begin position="113"/>
        <end position="194"/>
    </location>
</feature>
<sequence length="339" mass="36985">MLEDGGSFGRVPIGDSNAPTPAAPATEAGAQRAGIKPWQRNQPAASTSTTPIPRNSIPAQTVGKHQPGFDLAGPSPIRNFEVLTTPQKAAIFESPQSAAHVDRLYQVVGDQLTILVDTREMRTSICSILRNKFKMRAEVRQLAVGDYIVSNRVALERKTKSDLLGSVYNKRIFDQISALRAMCEVPMLIVEKDKNEGNDSMTRTAQYEGILATLVRTGIRVLFSESSEQTAQMIFDLATREAKEGAKIDVPQLLPDKKNHTMQFLLSIPGVSDVTAMAIMNARFKNLREFLDSDVDTLAEKIPGMTRARAYKIYDYVRHKFDPNAVGGGGAFGGGGEGS</sequence>
<protein>
    <recommendedName>
        <fullName evidence="8">ERCC4 domain-containing protein</fullName>
    </recommendedName>
</protein>
<dbReference type="GO" id="GO:0000724">
    <property type="term" value="P:double-strand break repair via homologous recombination"/>
    <property type="evidence" value="ECO:0007669"/>
    <property type="project" value="TreeGrafter"/>
</dbReference>
<evidence type="ECO:0000256" key="5">
    <source>
        <dbReference type="ARBA" id="ARBA00023125"/>
    </source>
</evidence>
<dbReference type="EMBL" id="JADGJD010002803">
    <property type="protein sequence ID" value="KAJ3028383.1"/>
    <property type="molecule type" value="Genomic_DNA"/>
</dbReference>
<evidence type="ECO:0000256" key="4">
    <source>
        <dbReference type="ARBA" id="ARBA00022801"/>
    </source>
</evidence>
<dbReference type="SUPFAM" id="SSF52980">
    <property type="entry name" value="Restriction endonuclease-like"/>
    <property type="match status" value="1"/>
</dbReference>
<dbReference type="Proteomes" id="UP001212841">
    <property type="component" value="Unassembled WGS sequence"/>
</dbReference>
<dbReference type="Pfam" id="PF14520">
    <property type="entry name" value="HHH_5"/>
    <property type="match status" value="1"/>
</dbReference>
<keyword evidence="5" id="KW-0238">DNA-binding</keyword>
<dbReference type="SUPFAM" id="SSF47781">
    <property type="entry name" value="RuvA domain 2-like"/>
    <property type="match status" value="1"/>
</dbReference>
<keyword evidence="10" id="KW-1185">Reference proteome</keyword>
<dbReference type="GO" id="GO:0000014">
    <property type="term" value="F:single-stranded DNA endodeoxyribonuclease activity"/>
    <property type="evidence" value="ECO:0007669"/>
    <property type="project" value="TreeGrafter"/>
</dbReference>
<dbReference type="InterPro" id="IPR006166">
    <property type="entry name" value="ERCC4_domain"/>
</dbReference>
<organism evidence="9 10">
    <name type="scientific">Rhizophlyctis rosea</name>
    <dbReference type="NCBI Taxonomy" id="64517"/>
    <lineage>
        <taxon>Eukaryota</taxon>
        <taxon>Fungi</taxon>
        <taxon>Fungi incertae sedis</taxon>
        <taxon>Chytridiomycota</taxon>
        <taxon>Chytridiomycota incertae sedis</taxon>
        <taxon>Chytridiomycetes</taxon>
        <taxon>Rhizophlyctidales</taxon>
        <taxon>Rhizophlyctidaceae</taxon>
        <taxon>Rhizophlyctis</taxon>
    </lineage>
</organism>
<dbReference type="Gene3D" id="1.10.150.20">
    <property type="entry name" value="5' to 3' exonuclease, C-terminal subdomain"/>
    <property type="match status" value="1"/>
</dbReference>
<dbReference type="Pfam" id="PF02732">
    <property type="entry name" value="ERCC4"/>
    <property type="match status" value="1"/>
</dbReference>
<feature type="compositionally biased region" description="Low complexity" evidence="7">
    <location>
        <begin position="18"/>
        <end position="34"/>
    </location>
</feature>
<dbReference type="GO" id="GO:0003684">
    <property type="term" value="F:damaged DNA binding"/>
    <property type="evidence" value="ECO:0007669"/>
    <property type="project" value="TreeGrafter"/>
</dbReference>
<evidence type="ECO:0000313" key="9">
    <source>
        <dbReference type="EMBL" id="KAJ3028383.1"/>
    </source>
</evidence>
<accession>A0AAD5S1N9</accession>
<gene>
    <name evidence="9" type="ORF">HK097_005988</name>
</gene>
<feature type="region of interest" description="Disordered" evidence="7">
    <location>
        <begin position="1"/>
        <end position="65"/>
    </location>
</feature>
<comment type="caution">
    <text evidence="9">The sequence shown here is derived from an EMBL/GenBank/DDBJ whole genome shotgun (WGS) entry which is preliminary data.</text>
</comment>
<evidence type="ECO:0000256" key="3">
    <source>
        <dbReference type="ARBA" id="ARBA00022763"/>
    </source>
</evidence>
<dbReference type="PANTHER" id="PTHR10150">
    <property type="entry name" value="DNA REPAIR ENDONUCLEASE XPF"/>
    <property type="match status" value="1"/>
</dbReference>
<dbReference type="Gene3D" id="3.40.50.10130">
    <property type="match status" value="1"/>
</dbReference>
<keyword evidence="3" id="KW-0227">DNA damage</keyword>
<name>A0AAD5S1N9_9FUNG</name>
<dbReference type="PANTHER" id="PTHR10150:SF0">
    <property type="entry name" value="DNA REPAIR ENDONUCLEASE XPF"/>
    <property type="match status" value="1"/>
</dbReference>
<dbReference type="GO" id="GO:0000712">
    <property type="term" value="P:resolution of meiotic recombination intermediates"/>
    <property type="evidence" value="ECO:0007669"/>
    <property type="project" value="TreeGrafter"/>
</dbReference>
<keyword evidence="1" id="KW-0540">Nuclease</keyword>
<dbReference type="CDD" id="cd20075">
    <property type="entry name" value="XPF_nuclease_XPF_arch"/>
    <property type="match status" value="1"/>
</dbReference>
<keyword evidence="4" id="KW-0378">Hydrolase</keyword>
<evidence type="ECO:0000259" key="8">
    <source>
        <dbReference type="SMART" id="SM00891"/>
    </source>
</evidence>
<evidence type="ECO:0000313" key="10">
    <source>
        <dbReference type="Proteomes" id="UP001212841"/>
    </source>
</evidence>
<evidence type="ECO:0000256" key="6">
    <source>
        <dbReference type="ARBA" id="ARBA00023204"/>
    </source>
</evidence>